<sequence length="151" mass="15772">MHFATTFIGLLAAASTAFAAPTTPVGAQIDTIATRGAPPPWIIKSFKRSCNAADTECWVSFGVDTQLSPVVNCSYGVKGTQASRRSTDSISCGPYTISSGWNGSFGAGNGFTTWAIANHGQATVAWPSYADRDLVNGVAVTPDRSFAPSNF</sequence>
<evidence type="ECO:0008006" key="4">
    <source>
        <dbReference type="Google" id="ProtNLM"/>
    </source>
</evidence>
<keyword evidence="3" id="KW-1185">Reference proteome</keyword>
<evidence type="ECO:0000313" key="2">
    <source>
        <dbReference type="EMBL" id="KAK0752632.1"/>
    </source>
</evidence>
<protein>
    <recommendedName>
        <fullName evidence="4">Small secreted protein</fullName>
    </recommendedName>
</protein>
<evidence type="ECO:0000256" key="1">
    <source>
        <dbReference type="SAM" id="SignalP"/>
    </source>
</evidence>
<feature type="signal peptide" evidence="1">
    <location>
        <begin position="1"/>
        <end position="19"/>
    </location>
</feature>
<keyword evidence="1" id="KW-0732">Signal</keyword>
<organism evidence="2 3">
    <name type="scientific">Schizothecium vesticola</name>
    <dbReference type="NCBI Taxonomy" id="314040"/>
    <lineage>
        <taxon>Eukaryota</taxon>
        <taxon>Fungi</taxon>
        <taxon>Dikarya</taxon>
        <taxon>Ascomycota</taxon>
        <taxon>Pezizomycotina</taxon>
        <taxon>Sordariomycetes</taxon>
        <taxon>Sordariomycetidae</taxon>
        <taxon>Sordariales</taxon>
        <taxon>Schizotheciaceae</taxon>
        <taxon>Schizothecium</taxon>
    </lineage>
</organism>
<name>A0AA40F7W5_9PEZI</name>
<dbReference type="EMBL" id="JAUKUD010000002">
    <property type="protein sequence ID" value="KAK0752632.1"/>
    <property type="molecule type" value="Genomic_DNA"/>
</dbReference>
<comment type="caution">
    <text evidence="2">The sequence shown here is derived from an EMBL/GenBank/DDBJ whole genome shotgun (WGS) entry which is preliminary data.</text>
</comment>
<feature type="chain" id="PRO_5041211859" description="Small secreted protein" evidence="1">
    <location>
        <begin position="20"/>
        <end position="151"/>
    </location>
</feature>
<reference evidence="2" key="1">
    <citation type="submission" date="2023-06" db="EMBL/GenBank/DDBJ databases">
        <title>Genome-scale phylogeny and comparative genomics of the fungal order Sordariales.</title>
        <authorList>
            <consortium name="Lawrence Berkeley National Laboratory"/>
            <person name="Hensen N."/>
            <person name="Bonometti L."/>
            <person name="Westerberg I."/>
            <person name="Brannstrom I.O."/>
            <person name="Guillou S."/>
            <person name="Cros-Aarteil S."/>
            <person name="Calhoun S."/>
            <person name="Haridas S."/>
            <person name="Kuo A."/>
            <person name="Mondo S."/>
            <person name="Pangilinan J."/>
            <person name="Riley R."/>
            <person name="LaButti K."/>
            <person name="Andreopoulos B."/>
            <person name="Lipzen A."/>
            <person name="Chen C."/>
            <person name="Yanf M."/>
            <person name="Daum C."/>
            <person name="Ng V."/>
            <person name="Clum A."/>
            <person name="Steindorff A."/>
            <person name="Ohm R."/>
            <person name="Martin F."/>
            <person name="Silar P."/>
            <person name="Natvig D."/>
            <person name="Lalanne C."/>
            <person name="Gautier V."/>
            <person name="Ament-velasquez S.L."/>
            <person name="Kruys A."/>
            <person name="Hutchinson M.I."/>
            <person name="Powell A.J."/>
            <person name="Barry K."/>
            <person name="Miller A.N."/>
            <person name="Grigoriev I.V."/>
            <person name="Debuchy R."/>
            <person name="Gladieux P."/>
            <person name="Thoren M.H."/>
            <person name="Johannesson H."/>
        </authorList>
    </citation>
    <scope>NUCLEOTIDE SEQUENCE</scope>
    <source>
        <strain evidence="2">SMH3187-1</strain>
    </source>
</reference>
<dbReference type="Proteomes" id="UP001172155">
    <property type="component" value="Unassembled WGS sequence"/>
</dbReference>
<gene>
    <name evidence="2" type="ORF">B0T18DRAFT_94198</name>
</gene>
<accession>A0AA40F7W5</accession>
<evidence type="ECO:0000313" key="3">
    <source>
        <dbReference type="Proteomes" id="UP001172155"/>
    </source>
</evidence>
<proteinExistence type="predicted"/>
<dbReference type="AlphaFoldDB" id="A0AA40F7W5"/>